<dbReference type="GO" id="GO:0007099">
    <property type="term" value="P:centriole replication"/>
    <property type="evidence" value="ECO:0007669"/>
    <property type="project" value="TreeGrafter"/>
</dbReference>
<organism evidence="9 10">
    <name type="scientific">Branchiostoma lanceolatum</name>
    <name type="common">Common lancelet</name>
    <name type="synonym">Amphioxus lanceolatum</name>
    <dbReference type="NCBI Taxonomy" id="7740"/>
    <lineage>
        <taxon>Eukaryota</taxon>
        <taxon>Metazoa</taxon>
        <taxon>Chordata</taxon>
        <taxon>Cephalochordata</taxon>
        <taxon>Leptocardii</taxon>
        <taxon>Amphioxiformes</taxon>
        <taxon>Branchiostomatidae</taxon>
        <taxon>Branchiostoma</taxon>
    </lineage>
</organism>
<dbReference type="PROSITE" id="PS51257">
    <property type="entry name" value="PROKAR_LIPOPROTEIN"/>
    <property type="match status" value="1"/>
</dbReference>
<evidence type="ECO:0000256" key="1">
    <source>
        <dbReference type="ARBA" id="ARBA00004496"/>
    </source>
</evidence>
<name>A0A8K0E9B9_BRALA</name>
<dbReference type="AlphaFoldDB" id="A0A8K0E9B9"/>
<feature type="coiled-coil region" evidence="5">
    <location>
        <begin position="224"/>
        <end position="428"/>
    </location>
</feature>
<comment type="similarity">
    <text evidence="2">Belongs to the CEP63 family.</text>
</comment>
<sequence>MDHRAVLQGLERQMGTTLPSTVTSCQSELQELMRQIDIMVNSKKAEWERELQAVQVKLDVRDKEVLMQRATLEAKHQEIGNLRQQLEGFERAQRDLVAQYEQQVSGLRNELTNLKTKYEKLQRHQLKRSSGSSVEKDRLSAELKDSRTEIEALRGKVEDYRGRGKDWDSQRRSLQGQIQSLEAQRKTLAEKCEHMQQQSLSYQSQLNKRRQMLESVESTHQVQLAQVGEQLERARDDINMQDETIERLKSELDDTISSKDQLLGENEQLREELRKATRDNRRLEDEVKRLNLELQSRDDLIQAAERDQKNHSKDLSRLEESLHMKDKLIRSLEDATRKEEAAELNQLREELSSCRSEARACRKNEQRLREEVDRLQASLQSSQTEVAHLNTELTGRIQEIRRLEGTVVRELQTELDKSQGRLVQEEQSHTSEVEGMRAELSNLTADLHQRDVSIAELSEKSSHMERQLRDTSDRLDRKGAELQVTMAQLEALRLENRHLRELTQDDQRSASKDLRQAEVKITELQGSYSASVAKLEEENLRLHEDVSAMRDQLELSEQTNQEKYSAALRQTQRAITDLRSKEDRRVRSIQEESDRKLRALQDKLDSTIGRYEQELDGGRRRRAGSQSDSVVSFRGADGTHGSPMEHIWATPTRKDSQGRESPYISGMESPGPSRPESRASVAARFLAEEEKHGLELERKLDSHITEFKDAADRTIKKYSAR</sequence>
<dbReference type="Pfam" id="PF25771">
    <property type="entry name" value="CC_CEP152-bind"/>
    <property type="match status" value="1"/>
</dbReference>
<evidence type="ECO:0000259" key="7">
    <source>
        <dbReference type="Pfam" id="PF17045"/>
    </source>
</evidence>
<accession>A0A8K0E9B9</accession>
<dbReference type="GO" id="GO:0098535">
    <property type="term" value="P:de novo centriole assembly involved in multi-ciliated epithelial cell differentiation"/>
    <property type="evidence" value="ECO:0007669"/>
    <property type="project" value="TreeGrafter"/>
</dbReference>
<evidence type="ECO:0000313" key="10">
    <source>
        <dbReference type="Proteomes" id="UP000838412"/>
    </source>
</evidence>
<dbReference type="GO" id="GO:0005814">
    <property type="term" value="C:centriole"/>
    <property type="evidence" value="ECO:0007669"/>
    <property type="project" value="TreeGrafter"/>
</dbReference>
<feature type="domain" description="CEP63/Deup1 CEP152 binding coiled coil" evidence="8">
    <location>
        <begin position="683"/>
        <end position="718"/>
    </location>
</feature>
<dbReference type="PANTHER" id="PTHR18875:SF3">
    <property type="entry name" value="CENTROSOMAL PROTEIN OF 63 KDA"/>
    <property type="match status" value="1"/>
</dbReference>
<dbReference type="Proteomes" id="UP000838412">
    <property type="component" value="Chromosome 14"/>
</dbReference>
<feature type="coiled-coil region" evidence="5">
    <location>
        <begin position="454"/>
        <end position="502"/>
    </location>
</feature>
<dbReference type="EMBL" id="OV696699">
    <property type="protein sequence ID" value="CAH1244531.1"/>
    <property type="molecule type" value="Genomic_DNA"/>
</dbReference>
<dbReference type="GO" id="GO:0005737">
    <property type="term" value="C:cytoplasm"/>
    <property type="evidence" value="ECO:0007669"/>
    <property type="project" value="UniProtKB-SubCell"/>
</dbReference>
<gene>
    <name evidence="9" type="primary">CEP63</name>
    <name evidence="9" type="ORF">BLAG_LOCUS7156</name>
</gene>
<evidence type="ECO:0000256" key="2">
    <source>
        <dbReference type="ARBA" id="ARBA00007181"/>
    </source>
</evidence>
<feature type="region of interest" description="Disordered" evidence="6">
    <location>
        <begin position="614"/>
        <end position="680"/>
    </location>
</feature>
<dbReference type="InterPro" id="IPR031470">
    <property type="entry name" value="CEP63/Deup1_N"/>
</dbReference>
<keyword evidence="10" id="KW-1185">Reference proteome</keyword>
<dbReference type="PANTHER" id="PTHR18875">
    <property type="entry name" value="SARCOMA ANTIGEN NY-SAR-24/CYTOSKELETAL PROTEIN SOJO"/>
    <property type="match status" value="1"/>
</dbReference>
<protein>
    <submittedName>
        <fullName evidence="9">CEP63 protein</fullName>
    </submittedName>
</protein>
<keyword evidence="3" id="KW-0963">Cytoplasm</keyword>
<dbReference type="Gene3D" id="1.10.287.1490">
    <property type="match status" value="2"/>
</dbReference>
<evidence type="ECO:0000259" key="8">
    <source>
        <dbReference type="Pfam" id="PF25771"/>
    </source>
</evidence>
<feature type="region of interest" description="Disordered" evidence="6">
    <location>
        <begin position="122"/>
        <end position="141"/>
    </location>
</feature>
<feature type="domain" description="CEP63/Deup1 N-terminal" evidence="7">
    <location>
        <begin position="23"/>
        <end position="298"/>
    </location>
</feature>
<dbReference type="Pfam" id="PF17045">
    <property type="entry name" value="CEP63"/>
    <property type="match status" value="1"/>
</dbReference>
<evidence type="ECO:0000256" key="3">
    <source>
        <dbReference type="ARBA" id="ARBA00022490"/>
    </source>
</evidence>
<evidence type="ECO:0000256" key="5">
    <source>
        <dbReference type="SAM" id="Coils"/>
    </source>
</evidence>
<keyword evidence="4 5" id="KW-0175">Coiled coil</keyword>
<evidence type="ECO:0000256" key="4">
    <source>
        <dbReference type="ARBA" id="ARBA00023054"/>
    </source>
</evidence>
<comment type="subcellular location">
    <subcellularLocation>
        <location evidence="1">Cytoplasm</location>
    </subcellularLocation>
</comment>
<dbReference type="OrthoDB" id="10007333at2759"/>
<proteinExistence type="inferred from homology"/>
<dbReference type="InterPro" id="IPR057656">
    <property type="entry name" value="CEP63/Deup1_CC"/>
</dbReference>
<reference evidence="9" key="1">
    <citation type="submission" date="2022-01" db="EMBL/GenBank/DDBJ databases">
        <authorList>
            <person name="Braso-Vives M."/>
        </authorList>
    </citation>
    <scope>NUCLEOTIDE SEQUENCE</scope>
</reference>
<evidence type="ECO:0000313" key="9">
    <source>
        <dbReference type="EMBL" id="CAH1244531.1"/>
    </source>
</evidence>
<evidence type="ECO:0000256" key="6">
    <source>
        <dbReference type="SAM" id="MobiDB-lite"/>
    </source>
</evidence>